<protein>
    <submittedName>
        <fullName evidence="1">Uncharacterized protein</fullName>
    </submittedName>
</protein>
<organism evidence="1 2">
    <name type="scientific">Macroventuria anomochaeta</name>
    <dbReference type="NCBI Taxonomy" id="301207"/>
    <lineage>
        <taxon>Eukaryota</taxon>
        <taxon>Fungi</taxon>
        <taxon>Dikarya</taxon>
        <taxon>Ascomycota</taxon>
        <taxon>Pezizomycotina</taxon>
        <taxon>Dothideomycetes</taxon>
        <taxon>Pleosporomycetidae</taxon>
        <taxon>Pleosporales</taxon>
        <taxon>Pleosporineae</taxon>
        <taxon>Didymellaceae</taxon>
        <taxon>Macroventuria</taxon>
    </lineage>
</organism>
<sequence>MRVGCSATATGFLHACLLGLTSSCYNLFSVHALSFEHSKSGFRKDRTCKHSGISTVLALTTRTIFATQMSVITSIIAATTSVVLQLTTIYSTSLVPTTFTLTSTAFSVLDRGLTTTIFTGRTVTSTVTANLLNLPIRAEPTQTLPTEVKA</sequence>
<comment type="caution">
    <text evidence="1">The sequence shown here is derived from an EMBL/GenBank/DDBJ whole genome shotgun (WGS) entry which is preliminary data.</text>
</comment>
<accession>A0ACB6RMH4</accession>
<dbReference type="Proteomes" id="UP000799754">
    <property type="component" value="Unassembled WGS sequence"/>
</dbReference>
<proteinExistence type="predicted"/>
<evidence type="ECO:0000313" key="1">
    <source>
        <dbReference type="EMBL" id="KAF2623226.1"/>
    </source>
</evidence>
<name>A0ACB6RMH4_9PLEO</name>
<gene>
    <name evidence="1" type="ORF">BU25DRAFT_414493</name>
</gene>
<keyword evidence="2" id="KW-1185">Reference proteome</keyword>
<dbReference type="EMBL" id="MU006738">
    <property type="protein sequence ID" value="KAF2623226.1"/>
    <property type="molecule type" value="Genomic_DNA"/>
</dbReference>
<reference evidence="1" key="1">
    <citation type="journal article" date="2020" name="Stud. Mycol.">
        <title>101 Dothideomycetes genomes: a test case for predicting lifestyles and emergence of pathogens.</title>
        <authorList>
            <person name="Haridas S."/>
            <person name="Albert R."/>
            <person name="Binder M."/>
            <person name="Bloem J."/>
            <person name="Labutti K."/>
            <person name="Salamov A."/>
            <person name="Andreopoulos B."/>
            <person name="Baker S."/>
            <person name="Barry K."/>
            <person name="Bills G."/>
            <person name="Bluhm B."/>
            <person name="Cannon C."/>
            <person name="Castanera R."/>
            <person name="Culley D."/>
            <person name="Daum C."/>
            <person name="Ezra D."/>
            <person name="Gonzalez J."/>
            <person name="Henrissat B."/>
            <person name="Kuo A."/>
            <person name="Liang C."/>
            <person name="Lipzen A."/>
            <person name="Lutzoni F."/>
            <person name="Magnuson J."/>
            <person name="Mondo S."/>
            <person name="Nolan M."/>
            <person name="Ohm R."/>
            <person name="Pangilinan J."/>
            <person name="Park H.-J."/>
            <person name="Ramirez L."/>
            <person name="Alfaro M."/>
            <person name="Sun H."/>
            <person name="Tritt A."/>
            <person name="Yoshinaga Y."/>
            <person name="Zwiers L.-H."/>
            <person name="Turgeon B."/>
            <person name="Goodwin S."/>
            <person name="Spatafora J."/>
            <person name="Crous P."/>
            <person name="Grigoriev I."/>
        </authorList>
    </citation>
    <scope>NUCLEOTIDE SEQUENCE</scope>
    <source>
        <strain evidence="1">CBS 525.71</strain>
    </source>
</reference>
<evidence type="ECO:0000313" key="2">
    <source>
        <dbReference type="Proteomes" id="UP000799754"/>
    </source>
</evidence>